<dbReference type="OrthoDB" id="9805115at2"/>
<dbReference type="InterPro" id="IPR036390">
    <property type="entry name" value="WH_DNA-bd_sf"/>
</dbReference>
<keyword evidence="4" id="KW-1185">Reference proteome</keyword>
<dbReference type="STRING" id="161895.CPHO_00910"/>
<feature type="domain" description="RNA polymerase III subunit RPC82-related helix-turn-helix" evidence="2">
    <location>
        <begin position="503"/>
        <end position="550"/>
    </location>
</feature>
<dbReference type="KEGG" id="cpho:CPHO_00910"/>
<proteinExistence type="predicted"/>
<reference evidence="3 4" key="1">
    <citation type="submission" date="2014-08" db="EMBL/GenBank/DDBJ databases">
        <title>Complete genome sequence of Corynebacterium phocae M408/89/1(T)(=DSM 44612(T)), isolated from the common seal (Phoca vitulina).</title>
        <authorList>
            <person name="Ruckert C."/>
            <person name="Albersmeier A."/>
            <person name="Winkler A."/>
            <person name="Kalinowski J."/>
        </authorList>
    </citation>
    <scope>NUCLEOTIDE SEQUENCE [LARGE SCALE GENOMIC DNA]</scope>
    <source>
        <strain evidence="3 4">M408/89/1</strain>
    </source>
</reference>
<dbReference type="PANTHER" id="PTHR30595">
    <property type="entry name" value="GLPR-RELATED TRANSCRIPTIONAL REPRESSOR"/>
    <property type="match status" value="1"/>
</dbReference>
<dbReference type="InterPro" id="IPR038475">
    <property type="entry name" value="RecG_C_sf"/>
</dbReference>
<dbReference type="SUPFAM" id="SSF46785">
    <property type="entry name" value="Winged helix' DNA-binding domain"/>
    <property type="match status" value="1"/>
</dbReference>
<dbReference type="PANTHER" id="PTHR30595:SF6">
    <property type="entry name" value="SCHLAFEN ALBA-2 DOMAIN-CONTAINING PROTEIN"/>
    <property type="match status" value="1"/>
</dbReference>
<dbReference type="AlphaFoldDB" id="A0A1L7D0W0"/>
<feature type="domain" description="Schlafen AlbA-2" evidence="1">
    <location>
        <begin position="23"/>
        <end position="137"/>
    </location>
</feature>
<dbReference type="Gene3D" id="1.10.10.10">
    <property type="entry name" value="Winged helix-like DNA-binding domain superfamily/Winged helix DNA-binding domain"/>
    <property type="match status" value="1"/>
</dbReference>
<evidence type="ECO:0008006" key="5">
    <source>
        <dbReference type="Google" id="ProtNLM"/>
    </source>
</evidence>
<dbReference type="InterPro" id="IPR036388">
    <property type="entry name" value="WH-like_DNA-bd_sf"/>
</dbReference>
<dbReference type="Gene3D" id="3.30.950.30">
    <property type="entry name" value="Schlafen, AAA domain"/>
    <property type="match status" value="1"/>
</dbReference>
<evidence type="ECO:0000259" key="2">
    <source>
        <dbReference type="Pfam" id="PF08221"/>
    </source>
</evidence>
<dbReference type="InterPro" id="IPR011991">
    <property type="entry name" value="ArsR-like_HTH"/>
</dbReference>
<accession>A0A1L7D0W0</accession>
<dbReference type="InterPro" id="IPR007421">
    <property type="entry name" value="Schlafen_AlbA_2_dom"/>
</dbReference>
<evidence type="ECO:0000313" key="3">
    <source>
        <dbReference type="EMBL" id="APT91720.1"/>
    </source>
</evidence>
<sequence>MTWNLARLESTLKELRAFGDDTTLIECKRAKSEMPETLGPSLSAFANMPEGGTILLGVDEAAGFVISGVDNPAAMEKRLADFNRQAIKPAPQLEFEHIATLNGAVIAVTVIPVLPTLRPARYKGKPYLRQADGDYVMNSNDLRMVQLASLHSFEAVENDFRIIPGQGMEQLEEGLLRTFLATVRQRSARLSKVNDDTTLLNILNVITQDEQLRLAGLYAMGFYPQSTQPSLAATAAVRVPRSATGIRHKNLDYFSGPLPELLEDTVEWVRRNTTTTSQYDQKGFLIDVPEFPPSAIRELVANALVHRDLGVSLEVGQQVEIRITDTALIIQNPGGLKGLSPAQLTSPQLTKVAVNQRLYEIAKYLETADGQRIIEGEGGGIREVLIALKERGLPAPEFIDNGVSFKVLLRRGSRFNQEEIDWVNSLNDDLSPIEQDILITLRRGETYSFSRLQNEFSPYANEQLEEVVQSLVGKRLVQISNGQFFLDTGESQDLLDAEELKSLGKNVPTVAAHLHEAHELTVKELSKQTGLSPSQVRYALSPLLKAGLVTMHGGQGSSTTTYLLS</sequence>
<name>A0A1L7D0W0_9CORY</name>
<dbReference type="Pfam" id="PF13749">
    <property type="entry name" value="HATPase_c_4"/>
    <property type="match status" value="1"/>
</dbReference>
<dbReference type="Pfam" id="PF08221">
    <property type="entry name" value="HTH_9"/>
    <property type="match status" value="1"/>
</dbReference>
<evidence type="ECO:0000313" key="4">
    <source>
        <dbReference type="Proteomes" id="UP000185491"/>
    </source>
</evidence>
<dbReference type="RefSeq" id="WP_075732430.1">
    <property type="nucleotide sequence ID" value="NZ_CP009249.1"/>
</dbReference>
<dbReference type="Proteomes" id="UP000185491">
    <property type="component" value="Chromosome"/>
</dbReference>
<dbReference type="Gene3D" id="3.30.565.60">
    <property type="match status" value="1"/>
</dbReference>
<dbReference type="InterPro" id="IPR038461">
    <property type="entry name" value="Schlafen_AlbA_2_dom_sf"/>
</dbReference>
<dbReference type="InterPro" id="IPR013197">
    <property type="entry name" value="RNA_pol_III_RPC82-rel_HTH"/>
</dbReference>
<gene>
    <name evidence="3" type="ORF">CPHO_00910</name>
</gene>
<organism evidence="3 4">
    <name type="scientific">Corynebacterium phocae</name>
    <dbReference type="NCBI Taxonomy" id="161895"/>
    <lineage>
        <taxon>Bacteria</taxon>
        <taxon>Bacillati</taxon>
        <taxon>Actinomycetota</taxon>
        <taxon>Actinomycetes</taxon>
        <taxon>Mycobacteriales</taxon>
        <taxon>Corynebacteriaceae</taxon>
        <taxon>Corynebacterium</taxon>
    </lineage>
</organism>
<dbReference type="EMBL" id="CP009249">
    <property type="protein sequence ID" value="APT91720.1"/>
    <property type="molecule type" value="Genomic_DNA"/>
</dbReference>
<protein>
    <recommendedName>
        <fullName evidence="5">ATPase AAA</fullName>
    </recommendedName>
</protein>
<dbReference type="CDD" id="cd00090">
    <property type="entry name" value="HTH_ARSR"/>
    <property type="match status" value="1"/>
</dbReference>
<dbReference type="Pfam" id="PF04326">
    <property type="entry name" value="SLFN_AlbA_2"/>
    <property type="match status" value="1"/>
</dbReference>
<evidence type="ECO:0000259" key="1">
    <source>
        <dbReference type="Pfam" id="PF04326"/>
    </source>
</evidence>